<sequence>MNGKVWGAVLLGLGILSSGRGMAQTPSAPVPETSVTCEIFIAGGGLGGVAAAYDALQLGRQVCMTEITDWIGGQVSAQGVSALDERPLQRENDIFPRGYSEFRQRVRAEYGGDPNPGKCWVSVLCFSPQVGHRVIRQMLEPYLQSGQLQLFTETVVKDLELRNNQIRSVQAIRNIPKHAGVEPEQRGDLSSYLLDFYRLEPTEDWDKEILRFVPPVGRQSQTLPWVVIDATETGELLPLARVPYRLGTDGESRWEPSSKPYVDPYCTQGFTYTFVMERLPLPQLPVRPEFYDDPLHGPYYSYEHPRFSFPLIFTYRRILGQVPGFGEEAIRVGDQSMQNWTWGNDWRITGPEKNLILTDAQLQASGQLDPGGWMGGLRPEALLRGEQHAKGFFYWLVAGTTDFLLQQEDPTFQKDYYLRYGYLEGADSPMGSASGLSKYPYIRESRRIIGRPSKAYPQGFTIYESDITTRESDLNRGRPFIFYDSVGIGQYPIDFHDCLLPDFSLPPSNNKDSQAPTYPYQIPLRALIPQRVDNLLAGNKNIATSRIASGSYRVHPVEWAIGTAAGHTAHFALERDLIPAEIVQEPLLDLQLLPALQAQIQSLGNPIQFPGTTITATEWADPR</sequence>
<keyword evidence="1" id="KW-0732">Signal</keyword>
<dbReference type="InterPro" id="IPR036188">
    <property type="entry name" value="FAD/NAD-bd_sf"/>
</dbReference>
<name>A0ABT0CCN8_THEVL</name>
<feature type="signal peptide" evidence="1">
    <location>
        <begin position="1"/>
        <end position="23"/>
    </location>
</feature>
<organism evidence="2 3">
    <name type="scientific">Thermostichus vulcanus str. 'Rupite'</name>
    <dbReference type="NCBI Taxonomy" id="2813851"/>
    <lineage>
        <taxon>Bacteria</taxon>
        <taxon>Bacillati</taxon>
        <taxon>Cyanobacteriota</taxon>
        <taxon>Cyanophyceae</taxon>
        <taxon>Thermostichales</taxon>
        <taxon>Thermostichaceae</taxon>
        <taxon>Thermostichus</taxon>
    </lineage>
</organism>
<protein>
    <submittedName>
        <fullName evidence="2">FAD-dependent oxidoreductase</fullName>
    </submittedName>
</protein>
<proteinExistence type="predicted"/>
<evidence type="ECO:0000313" key="2">
    <source>
        <dbReference type="EMBL" id="MCJ2543556.1"/>
    </source>
</evidence>
<dbReference type="PANTHER" id="PTHR42716:SF1">
    <property type="entry name" value="SLL0471 PROTEIN"/>
    <property type="match status" value="1"/>
</dbReference>
<dbReference type="PANTHER" id="PTHR42716">
    <property type="entry name" value="L-ASPARTATE OXIDASE"/>
    <property type="match status" value="1"/>
</dbReference>
<dbReference type="Proteomes" id="UP000830835">
    <property type="component" value="Unassembled WGS sequence"/>
</dbReference>
<dbReference type="Pfam" id="PF12831">
    <property type="entry name" value="FAD_oxidored"/>
    <property type="match status" value="2"/>
</dbReference>
<accession>A0ABT0CCN8</accession>
<dbReference type="Gene3D" id="3.50.50.60">
    <property type="entry name" value="FAD/NAD(P)-binding domain"/>
    <property type="match status" value="1"/>
</dbReference>
<dbReference type="EMBL" id="JAFIRA010000031">
    <property type="protein sequence ID" value="MCJ2543556.1"/>
    <property type="molecule type" value="Genomic_DNA"/>
</dbReference>
<feature type="chain" id="PRO_5046584559" evidence="1">
    <location>
        <begin position="24"/>
        <end position="623"/>
    </location>
</feature>
<dbReference type="InterPro" id="IPR005288">
    <property type="entry name" value="NadB"/>
</dbReference>
<evidence type="ECO:0000256" key="1">
    <source>
        <dbReference type="SAM" id="SignalP"/>
    </source>
</evidence>
<gene>
    <name evidence="2" type="ORF">JX360_11665</name>
</gene>
<dbReference type="SUPFAM" id="SSF51905">
    <property type="entry name" value="FAD/NAD(P)-binding domain"/>
    <property type="match status" value="1"/>
</dbReference>
<reference evidence="2" key="1">
    <citation type="submission" date="2021-02" db="EMBL/GenBank/DDBJ databases">
        <title>The CRISPR/cas machinery reduction and long-range gene transfer in the hot spring cyanobacterium Synechococcus.</title>
        <authorList>
            <person name="Dvorak P."/>
            <person name="Jahodarova E."/>
            <person name="Hasler P."/>
            <person name="Poulickova A."/>
        </authorList>
    </citation>
    <scope>NUCLEOTIDE SEQUENCE</scope>
    <source>
        <strain evidence="2">Rupite</strain>
    </source>
</reference>
<dbReference type="RefSeq" id="WP_244351011.1">
    <property type="nucleotide sequence ID" value="NZ_JAFIRA010000031.1"/>
</dbReference>
<comment type="caution">
    <text evidence="2">The sequence shown here is derived from an EMBL/GenBank/DDBJ whole genome shotgun (WGS) entry which is preliminary data.</text>
</comment>
<keyword evidence="3" id="KW-1185">Reference proteome</keyword>
<evidence type="ECO:0000313" key="3">
    <source>
        <dbReference type="Proteomes" id="UP000830835"/>
    </source>
</evidence>